<accession>M7BD88</accession>
<dbReference type="SUPFAM" id="SSF50353">
    <property type="entry name" value="Cytokine"/>
    <property type="match status" value="1"/>
</dbReference>
<dbReference type="PANTHER" id="PTHR10078:SF35">
    <property type="entry name" value="INTERLEUKIN-18"/>
    <property type="match status" value="1"/>
</dbReference>
<protein>
    <submittedName>
        <fullName evidence="4">Interleukin-18</fullName>
    </submittedName>
</protein>
<dbReference type="Pfam" id="PF00340">
    <property type="entry name" value="IL1"/>
    <property type="match status" value="1"/>
</dbReference>
<dbReference type="GO" id="GO:0019221">
    <property type="term" value="P:cytokine-mediated signaling pathway"/>
    <property type="evidence" value="ECO:0007669"/>
    <property type="project" value="TreeGrafter"/>
</dbReference>
<dbReference type="eggNOG" id="ENOG502SDJZ">
    <property type="taxonomic scope" value="Eukaryota"/>
</dbReference>
<dbReference type="GO" id="GO:0006954">
    <property type="term" value="P:inflammatory response"/>
    <property type="evidence" value="ECO:0007669"/>
    <property type="project" value="InterPro"/>
</dbReference>
<evidence type="ECO:0000313" key="4">
    <source>
        <dbReference type="EMBL" id="EMP35134.1"/>
    </source>
</evidence>
<evidence type="ECO:0000256" key="1">
    <source>
        <dbReference type="ARBA" id="ARBA00004613"/>
    </source>
</evidence>
<name>M7BD88_CHEMY</name>
<dbReference type="EMBL" id="KB529689">
    <property type="protein sequence ID" value="EMP35134.1"/>
    <property type="molecule type" value="Genomic_DNA"/>
</dbReference>
<dbReference type="CDD" id="cd23298">
    <property type="entry name" value="beta-trefoil_IL18"/>
    <property type="match status" value="1"/>
</dbReference>
<dbReference type="GO" id="GO:0005615">
    <property type="term" value="C:extracellular space"/>
    <property type="evidence" value="ECO:0007669"/>
    <property type="project" value="InterPro"/>
</dbReference>
<dbReference type="InterPro" id="IPR000975">
    <property type="entry name" value="IL-1_fam"/>
</dbReference>
<dbReference type="PANTHER" id="PTHR10078">
    <property type="entry name" value="INTERLEUKIN-1 FAMILY MEMBER"/>
    <property type="match status" value="1"/>
</dbReference>
<dbReference type="STRING" id="8469.M7BD88"/>
<keyword evidence="5" id="KW-1185">Reference proteome</keyword>
<sequence length="197" mass="22998">MSCEEIRMFAVKFGQDFDLYFAGLECDNWKKEHSLQHQIFRNTSNQVLVVQPGPENTVTNVFESMADQEMIPGCGVHFTIHYYKDYTLEEGLPVAFSVLVENKTYCMYCTHESGEKTIRFREEEVPREIHEQSSDIIFIQKSVSPIHTKAFKFESSLMRGYFLAFQKEEDLSKLILKQCENEDQVDESIYMTVSQIN</sequence>
<dbReference type="Proteomes" id="UP000031443">
    <property type="component" value="Unassembled WGS sequence"/>
</dbReference>
<dbReference type="GO" id="GO:0006955">
    <property type="term" value="P:immune response"/>
    <property type="evidence" value="ECO:0007669"/>
    <property type="project" value="InterPro"/>
</dbReference>
<comment type="similarity">
    <text evidence="2">Belongs to the IL-1 family.</text>
</comment>
<keyword evidence="3" id="KW-0964">Secreted</keyword>
<dbReference type="InterPro" id="IPR008996">
    <property type="entry name" value="IL1/FGF"/>
</dbReference>
<dbReference type="GO" id="GO:0071222">
    <property type="term" value="P:cellular response to lipopolysaccharide"/>
    <property type="evidence" value="ECO:0007669"/>
    <property type="project" value="TreeGrafter"/>
</dbReference>
<organism evidence="4 5">
    <name type="scientific">Chelonia mydas</name>
    <name type="common">Green sea-turtle</name>
    <name type="synonym">Chelonia agassizi</name>
    <dbReference type="NCBI Taxonomy" id="8469"/>
    <lineage>
        <taxon>Eukaryota</taxon>
        <taxon>Metazoa</taxon>
        <taxon>Chordata</taxon>
        <taxon>Craniata</taxon>
        <taxon>Vertebrata</taxon>
        <taxon>Euteleostomi</taxon>
        <taxon>Archelosauria</taxon>
        <taxon>Testudinata</taxon>
        <taxon>Testudines</taxon>
        <taxon>Cryptodira</taxon>
        <taxon>Durocryptodira</taxon>
        <taxon>Americhelydia</taxon>
        <taxon>Chelonioidea</taxon>
        <taxon>Cheloniidae</taxon>
        <taxon>Chelonia</taxon>
    </lineage>
</organism>
<dbReference type="Gene3D" id="2.80.10.50">
    <property type="match status" value="1"/>
</dbReference>
<evidence type="ECO:0000256" key="2">
    <source>
        <dbReference type="ARBA" id="ARBA00010448"/>
    </source>
</evidence>
<dbReference type="AlphaFoldDB" id="M7BD88"/>
<gene>
    <name evidence="4" type="ORF">UY3_07714</name>
</gene>
<evidence type="ECO:0000313" key="5">
    <source>
        <dbReference type="Proteomes" id="UP000031443"/>
    </source>
</evidence>
<evidence type="ECO:0000256" key="3">
    <source>
        <dbReference type="ARBA" id="ARBA00022525"/>
    </source>
</evidence>
<dbReference type="GO" id="GO:0005125">
    <property type="term" value="F:cytokine activity"/>
    <property type="evidence" value="ECO:0007669"/>
    <property type="project" value="InterPro"/>
</dbReference>
<dbReference type="GO" id="GO:0010628">
    <property type="term" value="P:positive regulation of gene expression"/>
    <property type="evidence" value="ECO:0007669"/>
    <property type="project" value="TreeGrafter"/>
</dbReference>
<proteinExistence type="inferred from homology"/>
<reference evidence="5" key="1">
    <citation type="journal article" date="2013" name="Nat. Genet.">
        <title>The draft genomes of soft-shell turtle and green sea turtle yield insights into the development and evolution of the turtle-specific body plan.</title>
        <authorList>
            <person name="Wang Z."/>
            <person name="Pascual-Anaya J."/>
            <person name="Zadissa A."/>
            <person name="Li W."/>
            <person name="Niimura Y."/>
            <person name="Huang Z."/>
            <person name="Li C."/>
            <person name="White S."/>
            <person name="Xiong Z."/>
            <person name="Fang D."/>
            <person name="Wang B."/>
            <person name="Ming Y."/>
            <person name="Chen Y."/>
            <person name="Zheng Y."/>
            <person name="Kuraku S."/>
            <person name="Pignatelli M."/>
            <person name="Herrero J."/>
            <person name="Beal K."/>
            <person name="Nozawa M."/>
            <person name="Li Q."/>
            <person name="Wang J."/>
            <person name="Zhang H."/>
            <person name="Yu L."/>
            <person name="Shigenobu S."/>
            <person name="Wang J."/>
            <person name="Liu J."/>
            <person name="Flicek P."/>
            <person name="Searle S."/>
            <person name="Wang J."/>
            <person name="Kuratani S."/>
            <person name="Yin Y."/>
            <person name="Aken B."/>
            <person name="Zhang G."/>
            <person name="Irie N."/>
        </authorList>
    </citation>
    <scope>NUCLEOTIDE SEQUENCE [LARGE SCALE GENOMIC DNA]</scope>
</reference>
<comment type="subcellular location">
    <subcellularLocation>
        <location evidence="1">Secreted</location>
    </subcellularLocation>
</comment>